<feature type="compositionally biased region" description="Low complexity" evidence="1">
    <location>
        <begin position="167"/>
        <end position="194"/>
    </location>
</feature>
<feature type="region of interest" description="Disordered" evidence="1">
    <location>
        <begin position="164"/>
        <end position="194"/>
    </location>
</feature>
<reference evidence="3 4" key="1">
    <citation type="journal article" date="2019" name="Mol. Biol. Evol.">
        <title>Blast fungal genomes show frequent chromosomal changes, gene gains and losses, and effector gene turnover.</title>
        <authorList>
            <person name="Gomez Luciano L.B."/>
            <person name="Jason Tsai I."/>
            <person name="Chuma I."/>
            <person name="Tosa Y."/>
            <person name="Chen Y.H."/>
            <person name="Li J.Y."/>
            <person name="Li M.Y."/>
            <person name="Jade Lu M.Y."/>
            <person name="Nakayashiki H."/>
            <person name="Li W.H."/>
        </authorList>
    </citation>
    <scope>NUCLEOTIDE SEQUENCE [LARGE SCALE GENOMIC DNA]</scope>
    <source>
        <strain evidence="3">MZ5-1-6</strain>
    </source>
</reference>
<dbReference type="EMBL" id="CP034205">
    <property type="protein sequence ID" value="QBZ56241.1"/>
    <property type="molecule type" value="Genomic_DNA"/>
</dbReference>
<dbReference type="AlphaFoldDB" id="A0A4P7N570"/>
<evidence type="ECO:0000256" key="2">
    <source>
        <dbReference type="SAM" id="SignalP"/>
    </source>
</evidence>
<protein>
    <submittedName>
        <fullName evidence="3">Uncharacterized protein</fullName>
    </submittedName>
</protein>
<keyword evidence="2" id="KW-0732">Signal</keyword>
<feature type="signal peptide" evidence="2">
    <location>
        <begin position="1"/>
        <end position="18"/>
    </location>
</feature>
<evidence type="ECO:0000313" key="4">
    <source>
        <dbReference type="Proteomes" id="UP000294847"/>
    </source>
</evidence>
<proteinExistence type="predicted"/>
<dbReference type="Proteomes" id="UP000294847">
    <property type="component" value="Chromosome 2"/>
</dbReference>
<evidence type="ECO:0000256" key="1">
    <source>
        <dbReference type="SAM" id="MobiDB-lite"/>
    </source>
</evidence>
<gene>
    <name evidence="3" type="ORF">PoMZ_01147</name>
</gene>
<organism evidence="3 4">
    <name type="scientific">Pyricularia oryzae</name>
    <name type="common">Rice blast fungus</name>
    <name type="synonym">Magnaporthe oryzae</name>
    <dbReference type="NCBI Taxonomy" id="318829"/>
    <lineage>
        <taxon>Eukaryota</taxon>
        <taxon>Fungi</taxon>
        <taxon>Dikarya</taxon>
        <taxon>Ascomycota</taxon>
        <taxon>Pezizomycotina</taxon>
        <taxon>Sordariomycetes</taxon>
        <taxon>Sordariomycetidae</taxon>
        <taxon>Magnaporthales</taxon>
        <taxon>Pyriculariaceae</taxon>
        <taxon>Pyricularia</taxon>
    </lineage>
</organism>
<sequence length="220" mass="21472">MRFNSITAAACLVVATSALNSSPEAIFGYSNIEARADNNTVYVPTQTLCGMGDTCAQACGASFDMCPSNDESIHCFDKQNQKCCPGGKGVSCDAGFFCAANAKGEQICCPEGKPLDQCAGAVSSLAPVPLSTAAPTTSAAVTKNVTIATTGAVVKSTALPSGTAQATGVVPTKSVSGGSGSGPAPTSDSSPSPIPVGGAASAVAPAGMVVLAFAGLAALL</sequence>
<dbReference type="OMA" id="DPKECAK"/>
<name>A0A4P7N570_PYROR</name>
<feature type="chain" id="PRO_5044252322" evidence="2">
    <location>
        <begin position="19"/>
        <end position="220"/>
    </location>
</feature>
<evidence type="ECO:0000313" key="3">
    <source>
        <dbReference type="EMBL" id="QBZ56241.1"/>
    </source>
</evidence>
<accession>A0A4P7N570</accession>